<sequence>MLTIRADMLTIRADMLTIRADMLTIRFFNENHIGHSLTGFEFLNRTRKESGKVDILNKPGV</sequence>
<protein>
    <submittedName>
        <fullName evidence="1">Uncharacterized protein</fullName>
    </submittedName>
</protein>
<name>A0A0B7A0K1_9EUPU</name>
<reference evidence="1" key="1">
    <citation type="submission" date="2014-12" db="EMBL/GenBank/DDBJ databases">
        <title>Insight into the proteome of Arion vulgaris.</title>
        <authorList>
            <person name="Aradska J."/>
            <person name="Bulat T."/>
            <person name="Smidak R."/>
            <person name="Sarate P."/>
            <person name="Gangsoo J."/>
            <person name="Sialana F."/>
            <person name="Bilban M."/>
            <person name="Lubec G."/>
        </authorList>
    </citation>
    <scope>NUCLEOTIDE SEQUENCE</scope>
    <source>
        <tissue evidence="1">Skin</tissue>
    </source>
</reference>
<evidence type="ECO:0000313" key="1">
    <source>
        <dbReference type="EMBL" id="CEK73465.1"/>
    </source>
</evidence>
<accession>A0A0B7A0K1</accession>
<organism evidence="1">
    <name type="scientific">Arion vulgaris</name>
    <dbReference type="NCBI Taxonomy" id="1028688"/>
    <lineage>
        <taxon>Eukaryota</taxon>
        <taxon>Metazoa</taxon>
        <taxon>Spiralia</taxon>
        <taxon>Lophotrochozoa</taxon>
        <taxon>Mollusca</taxon>
        <taxon>Gastropoda</taxon>
        <taxon>Heterobranchia</taxon>
        <taxon>Euthyneura</taxon>
        <taxon>Panpulmonata</taxon>
        <taxon>Eupulmonata</taxon>
        <taxon>Stylommatophora</taxon>
        <taxon>Helicina</taxon>
        <taxon>Arionoidea</taxon>
        <taxon>Arionidae</taxon>
        <taxon>Arion</taxon>
    </lineage>
</organism>
<gene>
    <name evidence="1" type="primary">ORF86900</name>
</gene>
<dbReference type="AlphaFoldDB" id="A0A0B7A0K1"/>
<dbReference type="EMBL" id="HACG01026600">
    <property type="protein sequence ID" value="CEK73465.1"/>
    <property type="molecule type" value="Transcribed_RNA"/>
</dbReference>
<proteinExistence type="predicted"/>